<evidence type="ECO:0000256" key="6">
    <source>
        <dbReference type="ARBA" id="ARBA00022840"/>
    </source>
</evidence>
<evidence type="ECO:0000256" key="2">
    <source>
        <dbReference type="ARBA" id="ARBA00022527"/>
    </source>
</evidence>
<proteinExistence type="predicted"/>
<dbReference type="RefSeq" id="WP_380723591.1">
    <property type="nucleotide sequence ID" value="NZ_JBHTLK010000056.1"/>
</dbReference>
<dbReference type="SUPFAM" id="SSF56112">
    <property type="entry name" value="Protein kinase-like (PK-like)"/>
    <property type="match status" value="1"/>
</dbReference>
<dbReference type="EMBL" id="JBHTLK010000056">
    <property type="protein sequence ID" value="MFD1148155.1"/>
    <property type="molecule type" value="Genomic_DNA"/>
</dbReference>
<dbReference type="Gene3D" id="3.30.200.20">
    <property type="entry name" value="Phosphorylase Kinase, domain 1"/>
    <property type="match status" value="1"/>
</dbReference>
<dbReference type="InterPro" id="IPR008271">
    <property type="entry name" value="Ser/Thr_kinase_AS"/>
</dbReference>
<dbReference type="InterPro" id="IPR011009">
    <property type="entry name" value="Kinase-like_dom_sf"/>
</dbReference>
<dbReference type="PROSITE" id="PS00107">
    <property type="entry name" value="PROTEIN_KINASE_ATP"/>
    <property type="match status" value="1"/>
</dbReference>
<dbReference type="Proteomes" id="UP001597168">
    <property type="component" value="Unassembled WGS sequence"/>
</dbReference>
<keyword evidence="4 7" id="KW-0547">Nucleotide-binding</keyword>
<comment type="caution">
    <text evidence="9">The sequence shown here is derived from an EMBL/GenBank/DDBJ whole genome shotgun (WGS) entry which is preliminary data.</text>
</comment>
<feature type="domain" description="Protein kinase" evidence="8">
    <location>
        <begin position="18"/>
        <end position="276"/>
    </location>
</feature>
<dbReference type="InterPro" id="IPR017441">
    <property type="entry name" value="Protein_kinase_ATP_BS"/>
</dbReference>
<dbReference type="GO" id="GO:0016301">
    <property type="term" value="F:kinase activity"/>
    <property type="evidence" value="ECO:0007669"/>
    <property type="project" value="UniProtKB-KW"/>
</dbReference>
<sequence length="570" mass="61009">MEEERPITGHDRLIAGRYRLRHVLGRGSMGTVWAAHDEVLRRDVAVKEILRPADLPADDADLLRERTLREARSAAALVHPNLVTLYDVVQVDGDPYVVMELVPSSSLAEVVRQRGPLTDVQGALVADAVAAALEAAHRAGITHRDVKPGNVLVADDGRVKLTDFGIARNVAEATLTSRGIALGTPAFIAPEVAAGGRVSFAADQWSLGATLFAAMTGQQPYEGANVLQTINQVVHGDVPSASACGALEPVVAGLMKKEPAERMALAEVRRLVRPLLPEPGTDVFPDSAATRPVVEVVRPPLVKAPVPLVKAPIPPDTPLAADPGPLPFLRPLPVTRELPRRPVTTAVVALSAAVLFAIGSVSGFAVTRAVAGASLLPPPSPSTRALPAITETPSLLPTTASAAAANGEQGAEFTIEVGPDWTSFLEQRTNKGLLPSTVVHLVAPNGLYEVAVQRFPDYYPNHTIHDYLELVRSRWAEDQYFGEALEPTDVVPPGGVEPGVQYSYRTVERATDLARGTEPPGPDLRRSRYSRVLPRGADLWVVEVVVPTEQEETGRSRLFDTIAPTFRVND</sequence>
<dbReference type="PROSITE" id="PS50011">
    <property type="entry name" value="PROTEIN_KINASE_DOM"/>
    <property type="match status" value="1"/>
</dbReference>
<evidence type="ECO:0000256" key="7">
    <source>
        <dbReference type="PROSITE-ProRule" id="PRU10141"/>
    </source>
</evidence>
<evidence type="ECO:0000256" key="5">
    <source>
        <dbReference type="ARBA" id="ARBA00022777"/>
    </source>
</evidence>
<protein>
    <recommendedName>
        <fullName evidence="1">non-specific serine/threonine protein kinase</fullName>
        <ecNumber evidence="1">2.7.11.1</ecNumber>
    </recommendedName>
</protein>
<evidence type="ECO:0000256" key="1">
    <source>
        <dbReference type="ARBA" id="ARBA00012513"/>
    </source>
</evidence>
<evidence type="ECO:0000313" key="9">
    <source>
        <dbReference type="EMBL" id="MFD1148155.1"/>
    </source>
</evidence>
<evidence type="ECO:0000259" key="8">
    <source>
        <dbReference type="PROSITE" id="PS50011"/>
    </source>
</evidence>
<evidence type="ECO:0000313" key="10">
    <source>
        <dbReference type="Proteomes" id="UP001597168"/>
    </source>
</evidence>
<name>A0ABW3QUD4_9PSEU</name>
<keyword evidence="6 7" id="KW-0067">ATP-binding</keyword>
<dbReference type="Pfam" id="PF00069">
    <property type="entry name" value="Pkinase"/>
    <property type="match status" value="1"/>
</dbReference>
<reference evidence="10" key="1">
    <citation type="journal article" date="2019" name="Int. J. Syst. Evol. Microbiol.">
        <title>The Global Catalogue of Microorganisms (GCM) 10K type strain sequencing project: providing services to taxonomists for standard genome sequencing and annotation.</title>
        <authorList>
            <consortium name="The Broad Institute Genomics Platform"/>
            <consortium name="The Broad Institute Genome Sequencing Center for Infectious Disease"/>
            <person name="Wu L."/>
            <person name="Ma J."/>
        </authorList>
    </citation>
    <scope>NUCLEOTIDE SEQUENCE [LARGE SCALE GENOMIC DNA]</scope>
    <source>
        <strain evidence="10">CCUG 60214</strain>
    </source>
</reference>
<keyword evidence="3" id="KW-0808">Transferase</keyword>
<evidence type="ECO:0000256" key="4">
    <source>
        <dbReference type="ARBA" id="ARBA00022741"/>
    </source>
</evidence>
<dbReference type="PANTHER" id="PTHR43289:SF6">
    <property type="entry name" value="SERINE_THREONINE-PROTEIN KINASE NEKL-3"/>
    <property type="match status" value="1"/>
</dbReference>
<keyword evidence="2" id="KW-0723">Serine/threonine-protein kinase</keyword>
<dbReference type="PANTHER" id="PTHR43289">
    <property type="entry name" value="MITOGEN-ACTIVATED PROTEIN KINASE KINASE KINASE 20-RELATED"/>
    <property type="match status" value="1"/>
</dbReference>
<organism evidence="9 10">
    <name type="scientific">Saccharothrix hoggarensis</name>
    <dbReference type="NCBI Taxonomy" id="913853"/>
    <lineage>
        <taxon>Bacteria</taxon>
        <taxon>Bacillati</taxon>
        <taxon>Actinomycetota</taxon>
        <taxon>Actinomycetes</taxon>
        <taxon>Pseudonocardiales</taxon>
        <taxon>Pseudonocardiaceae</taxon>
        <taxon>Saccharothrix</taxon>
    </lineage>
</organism>
<dbReference type="Gene3D" id="1.10.510.10">
    <property type="entry name" value="Transferase(Phosphotransferase) domain 1"/>
    <property type="match status" value="1"/>
</dbReference>
<gene>
    <name evidence="9" type="ORF">ACFQ3T_13575</name>
</gene>
<dbReference type="SMART" id="SM00220">
    <property type="entry name" value="S_TKc"/>
    <property type="match status" value="1"/>
</dbReference>
<feature type="binding site" evidence="7">
    <location>
        <position position="47"/>
    </location>
    <ligand>
        <name>ATP</name>
        <dbReference type="ChEBI" id="CHEBI:30616"/>
    </ligand>
</feature>
<keyword evidence="10" id="KW-1185">Reference proteome</keyword>
<dbReference type="InterPro" id="IPR000719">
    <property type="entry name" value="Prot_kinase_dom"/>
</dbReference>
<evidence type="ECO:0000256" key="3">
    <source>
        <dbReference type="ARBA" id="ARBA00022679"/>
    </source>
</evidence>
<keyword evidence="5 9" id="KW-0418">Kinase</keyword>
<dbReference type="CDD" id="cd14014">
    <property type="entry name" value="STKc_PknB_like"/>
    <property type="match status" value="1"/>
</dbReference>
<dbReference type="EC" id="2.7.11.1" evidence="1"/>
<dbReference type="PROSITE" id="PS00108">
    <property type="entry name" value="PROTEIN_KINASE_ST"/>
    <property type="match status" value="1"/>
</dbReference>
<accession>A0ABW3QUD4</accession>